<evidence type="ECO:0000256" key="4">
    <source>
        <dbReference type="SAM" id="SignalP"/>
    </source>
</evidence>
<dbReference type="InterPro" id="IPR017853">
    <property type="entry name" value="GH"/>
</dbReference>
<evidence type="ECO:0000313" key="6">
    <source>
        <dbReference type="EMBL" id="KRV49409.1"/>
    </source>
</evidence>
<dbReference type="InterPro" id="IPR018905">
    <property type="entry name" value="A-galactase_NEW3"/>
</dbReference>
<evidence type="ECO:0000256" key="2">
    <source>
        <dbReference type="ARBA" id="ARBA00023295"/>
    </source>
</evidence>
<dbReference type="Gene3D" id="2.60.40.10">
    <property type="entry name" value="Immunoglobulins"/>
    <property type="match status" value="1"/>
</dbReference>
<dbReference type="PANTHER" id="PTHR35803">
    <property type="entry name" value="GLUCAN 1,4-ALPHA-GLUCOSIDASE SUSB-RELATED"/>
    <property type="match status" value="1"/>
</dbReference>
<dbReference type="SUPFAM" id="SSF51445">
    <property type="entry name" value="(Trans)glycosidases"/>
    <property type="match status" value="1"/>
</dbReference>
<dbReference type="PANTHER" id="PTHR35803:SF2">
    <property type="entry name" value="RETAINING ALPHA-GALACTOSIDASE"/>
    <property type="match status" value="1"/>
</dbReference>
<name>A0A0T6LU08_WENVI</name>
<dbReference type="Gene3D" id="3.20.20.70">
    <property type="entry name" value="Aldolase class I"/>
    <property type="match status" value="1"/>
</dbReference>
<dbReference type="InterPro" id="IPR013780">
    <property type="entry name" value="Glyco_hydro_b"/>
</dbReference>
<dbReference type="Gene3D" id="2.60.120.1060">
    <property type="entry name" value="NPCBM/NEW2 domain"/>
    <property type="match status" value="1"/>
</dbReference>
<evidence type="ECO:0000256" key="1">
    <source>
        <dbReference type="ARBA" id="ARBA00022801"/>
    </source>
</evidence>
<dbReference type="InterPro" id="IPR013785">
    <property type="entry name" value="Aldolase_TIM"/>
</dbReference>
<dbReference type="GO" id="GO:0030246">
    <property type="term" value="F:carbohydrate binding"/>
    <property type="evidence" value="ECO:0007669"/>
    <property type="project" value="InterPro"/>
</dbReference>
<dbReference type="eggNOG" id="COG1082">
    <property type="taxonomic scope" value="Bacteria"/>
</dbReference>
<proteinExistence type="predicted"/>
<dbReference type="Pfam" id="PF14509">
    <property type="entry name" value="GH97_C"/>
    <property type="match status" value="1"/>
</dbReference>
<feature type="signal peptide" evidence="4">
    <location>
        <begin position="1"/>
        <end position="34"/>
    </location>
</feature>
<dbReference type="EMBL" id="LLZU01000012">
    <property type="protein sequence ID" value="KRV49409.1"/>
    <property type="molecule type" value="Genomic_DNA"/>
</dbReference>
<dbReference type="Proteomes" id="UP000050867">
    <property type="component" value="Unassembled WGS sequence"/>
</dbReference>
<keyword evidence="1" id="KW-0378">Hydrolase</keyword>
<keyword evidence="2" id="KW-0326">Glycosidase</keyword>
<organism evidence="6 7">
    <name type="scientific">Wenjunlia vitaminophila</name>
    <name type="common">Streptomyces vitaminophilus</name>
    <dbReference type="NCBI Taxonomy" id="76728"/>
    <lineage>
        <taxon>Bacteria</taxon>
        <taxon>Bacillati</taxon>
        <taxon>Actinomycetota</taxon>
        <taxon>Actinomycetes</taxon>
        <taxon>Kitasatosporales</taxon>
        <taxon>Streptomycetaceae</taxon>
        <taxon>Wenjunlia</taxon>
    </lineage>
</organism>
<dbReference type="InterPro" id="IPR052720">
    <property type="entry name" value="Glycosyl_hydrolase_97"/>
</dbReference>
<dbReference type="Gene3D" id="2.60.40.1180">
    <property type="entry name" value="Golgi alpha-mannosidase II"/>
    <property type="match status" value="1"/>
</dbReference>
<dbReference type="InterPro" id="IPR029483">
    <property type="entry name" value="GH97_C"/>
</dbReference>
<dbReference type="Pfam" id="PF14508">
    <property type="entry name" value="GH97_N"/>
    <property type="match status" value="1"/>
</dbReference>
<dbReference type="OrthoDB" id="57532at2"/>
<keyword evidence="4" id="KW-0732">Signal</keyword>
<dbReference type="InterPro" id="IPR014718">
    <property type="entry name" value="GH-type_carb-bd"/>
</dbReference>
<dbReference type="eggNOG" id="COG1470">
    <property type="taxonomic scope" value="Bacteria"/>
</dbReference>
<dbReference type="STRING" id="76728.AQ490_20715"/>
<dbReference type="InterPro" id="IPR013783">
    <property type="entry name" value="Ig-like_fold"/>
</dbReference>
<dbReference type="GO" id="GO:0005975">
    <property type="term" value="P:carbohydrate metabolic process"/>
    <property type="evidence" value="ECO:0007669"/>
    <property type="project" value="UniProtKB-ARBA"/>
</dbReference>
<evidence type="ECO:0000259" key="5">
    <source>
        <dbReference type="SMART" id="SM00776"/>
    </source>
</evidence>
<comment type="caution">
    <text evidence="6">The sequence shown here is derived from an EMBL/GenBank/DDBJ whole genome shotgun (WGS) entry which is preliminary data.</text>
</comment>
<dbReference type="SMART" id="SM00776">
    <property type="entry name" value="NPCBM"/>
    <property type="match status" value="1"/>
</dbReference>
<dbReference type="Pfam" id="PF10633">
    <property type="entry name" value="NPCBM_assoc"/>
    <property type="match status" value="1"/>
</dbReference>
<evidence type="ECO:0000313" key="7">
    <source>
        <dbReference type="Proteomes" id="UP000050867"/>
    </source>
</evidence>
<feature type="region of interest" description="Disordered" evidence="3">
    <location>
        <begin position="760"/>
        <end position="784"/>
    </location>
</feature>
<dbReference type="InterPro" id="IPR019563">
    <property type="entry name" value="GH97_catalytic"/>
</dbReference>
<feature type="domain" description="Glycosyl hydrolase family 98 putative carbohydrate-binding module" evidence="5">
    <location>
        <begin position="744"/>
        <end position="889"/>
    </location>
</feature>
<feature type="chain" id="PRO_5006670699" evidence="4">
    <location>
        <begin position="35"/>
        <end position="891"/>
    </location>
</feature>
<accession>A0A0T6LU08</accession>
<gene>
    <name evidence="6" type="ORF">AQ490_20715</name>
</gene>
<dbReference type="SUPFAM" id="SSF49785">
    <property type="entry name" value="Galactose-binding domain-like"/>
    <property type="match status" value="1"/>
</dbReference>
<dbReference type="Gene3D" id="2.70.98.10">
    <property type="match status" value="1"/>
</dbReference>
<dbReference type="Pfam" id="PF08305">
    <property type="entry name" value="NPCBM"/>
    <property type="match status" value="1"/>
</dbReference>
<dbReference type="InterPro" id="IPR013222">
    <property type="entry name" value="Glyco_hyd_98_carb-bd"/>
</dbReference>
<dbReference type="InterPro" id="IPR029486">
    <property type="entry name" value="GH97_N"/>
</dbReference>
<dbReference type="AlphaFoldDB" id="A0A0T6LU08"/>
<protein>
    <submittedName>
        <fullName evidence="6">Alpha-glucosidase</fullName>
    </submittedName>
</protein>
<dbReference type="InterPro" id="IPR038637">
    <property type="entry name" value="NPCBM_sf"/>
</dbReference>
<dbReference type="GO" id="GO:0016798">
    <property type="term" value="F:hydrolase activity, acting on glycosyl bonds"/>
    <property type="evidence" value="ECO:0007669"/>
    <property type="project" value="UniProtKB-KW"/>
</dbReference>
<dbReference type="Pfam" id="PF10566">
    <property type="entry name" value="Glyco_hydro_97"/>
    <property type="match status" value="1"/>
</dbReference>
<sequence length="891" mass="94789">MALTKATSRTFSVLVPALAATLGLATLTAPAAQAEDQPQSWTVSQPLASGQALTATVALNASGELSLGVRRGSTTVLEPAPVGLVTSQADLSTGLRPTGRSDKLVEETYQATTGKRLKRSTSMNETRLSFTGAHDTPIDLVVRVSDDGVAYRYDLPTTTSGTVSQEKSAFQLPANATAWLTKYGVNHEEHHTETTAVNAATGSFGYPALFHVQDSYVLLSESGVNGSYAGSQLAHTSGSNRYTLKLSDDDVDINGPLTTPWRAAIVGDLASVTESTFTDDIAPASRISDTSWIKPGKVAWSWLAGGHSVQASLAAQQSFVDYSAQHGWEYSLVDDGWKGQTWMPDLVRYGAQRGVKIMAWIHWTDLDTEAERDTVLTQMNEWGVSGLKIDFMDSESQSRFQWYDEILKATAEHKLMVNFHGSTIPNGIQRTWPHVITLEAVRGAEYGGSHSLTDLTTNPFTRNVVGSMDYTPMDFQQGGHTNSEAAELALSVVYESGFQNLAGTLSAYRARPEVERFLEQVPTVWNDSKLVSGLPGQGATFARRSANRWFLGSISSGGAHTEQVPLGFLGGGEWLVETVRDGSDGLVRESHTVKRSDTLSVPVPANGGFVAIACHAKPGQTTCDKAVDGLPPASFTLTPDKVEIEPGATAEVKGRFTVDSQVPVTDVSITADAPAGWTITGTGTSADSLAEGEALTPTWTITAPADATVNTGTDVSLTATYSVERKGKDATLTKESKLRLFVPEPGVDYVSALPFAAESNGWGPVERDTSNGENSRGDGSPMQIAGDRYYKGLGTHASSSVSVQLDGRYTRFITQVGVDDEVGSNGAVAFEVVADGKVIATTPVLTGDDQALTIDVDVTSAQQLTLRVTDGGNGINHDHADWANARLVLAG</sequence>
<dbReference type="InterPro" id="IPR008979">
    <property type="entry name" value="Galactose-bd-like_sf"/>
</dbReference>
<reference evidence="6 7" key="1">
    <citation type="submission" date="2015-10" db="EMBL/GenBank/DDBJ databases">
        <title>Draft genome sequence of pyrrolomycin-producing Streptomyces vitaminophilus.</title>
        <authorList>
            <person name="Graham D.E."/>
            <person name="Mahan K.M."/>
            <person name="Klingeman D.M."/>
            <person name="Hettich R.L."/>
            <person name="Parry R.J."/>
        </authorList>
    </citation>
    <scope>NUCLEOTIDE SEQUENCE [LARGE SCALE GENOMIC DNA]</scope>
    <source>
        <strain evidence="6 7">ATCC 31673</strain>
    </source>
</reference>
<keyword evidence="7" id="KW-1185">Reference proteome</keyword>
<evidence type="ECO:0000256" key="3">
    <source>
        <dbReference type="SAM" id="MobiDB-lite"/>
    </source>
</evidence>